<reference evidence="9" key="2">
    <citation type="submission" date="2020-11" db="EMBL/GenBank/DDBJ databases">
        <authorList>
            <person name="McCartney M.A."/>
            <person name="Auch B."/>
            <person name="Kono T."/>
            <person name="Mallez S."/>
            <person name="Becker A."/>
            <person name="Gohl D.M."/>
            <person name="Silverstein K.A.T."/>
            <person name="Koren S."/>
            <person name="Bechman K.B."/>
            <person name="Herman A."/>
            <person name="Abrahante J.E."/>
            <person name="Garbe J."/>
        </authorList>
    </citation>
    <scope>NUCLEOTIDE SEQUENCE</scope>
    <source>
        <strain evidence="9">Duluth1</strain>
        <tissue evidence="9">Whole animal</tissue>
    </source>
</reference>
<dbReference type="AlphaFoldDB" id="A0A9D4LL89"/>
<keyword evidence="6" id="KW-0456">Lyase</keyword>
<dbReference type="Gene3D" id="3.30.70.1230">
    <property type="entry name" value="Nucleotide cyclase"/>
    <property type="match status" value="1"/>
</dbReference>
<evidence type="ECO:0000256" key="2">
    <source>
        <dbReference type="ARBA" id="ARBA00022692"/>
    </source>
</evidence>
<sequence>MERIQSILPFKITYRLRSLCDMERSASMWRIIVLTMIPGIILVIQNSLHLRATAKAIESKNSMKVNVNHSLELGVVIHYLQLETGIASLYLSSNLDEILNPRVLNAYRNTDNALERLAYWVSHKDAISLPAYFASKESFHENLRRIRKEVSNITVLEEVVNLYTVSTDVLVDWMIEAAKEERDTPIWAQLVAYHMLIRCKQMVGLERDIGSHFYTHGPSSMKRLIWYKSNYDLARTFLAAFGSYSEKGQALYIDIVDPRLQDIVDELRAEIINNSINEFSTDNGVHWLDNMTAYLDNLKEVTVQMAIYIESEVEDEISKDEVEVVIDVIVLIVTVVVTFAVSCLIYKIAKDIQNVKDMLQEKTLHLEKEKSRTESLLSQLVPAKISKRMHQCATEPEFFPKVTVMFVEISNFDMLMSKTTPAETFALLSDIFEVYEKRLIPFNVSKIACAGSRLMVASGLMVRISARAAADVACFALDLLERVGQIQAAHVLGGKVQLRFGINTGAAVGGVITAGLTRYCLFGDTVTYARTLVDTCLPLHVQISESTFSELSSQKNFIMRKRDDDKKLDTTTYLILGNHQSSVSQSDI</sequence>
<evidence type="ECO:0000256" key="7">
    <source>
        <dbReference type="SAM" id="Phobius"/>
    </source>
</evidence>
<protein>
    <recommendedName>
        <fullName evidence="8">Guanylate cyclase domain-containing protein</fullName>
    </recommendedName>
</protein>
<dbReference type="Gene3D" id="6.10.250.780">
    <property type="match status" value="1"/>
</dbReference>
<gene>
    <name evidence="9" type="ORF">DPMN_101507</name>
</gene>
<dbReference type="GO" id="GO:0004016">
    <property type="term" value="F:adenylate cyclase activity"/>
    <property type="evidence" value="ECO:0007669"/>
    <property type="project" value="TreeGrafter"/>
</dbReference>
<dbReference type="PROSITE" id="PS50125">
    <property type="entry name" value="GUANYLATE_CYCLASE_2"/>
    <property type="match status" value="1"/>
</dbReference>
<keyword evidence="3" id="KW-0547">Nucleotide-binding</keyword>
<reference evidence="9" key="1">
    <citation type="journal article" date="2019" name="bioRxiv">
        <title>The Genome of the Zebra Mussel, Dreissena polymorpha: A Resource for Invasive Species Research.</title>
        <authorList>
            <person name="McCartney M.A."/>
            <person name="Auch B."/>
            <person name="Kono T."/>
            <person name="Mallez S."/>
            <person name="Zhang Y."/>
            <person name="Obille A."/>
            <person name="Becker A."/>
            <person name="Abrahante J.E."/>
            <person name="Garbe J."/>
            <person name="Badalamenti J.P."/>
            <person name="Herman A."/>
            <person name="Mangelson H."/>
            <person name="Liachko I."/>
            <person name="Sullivan S."/>
            <person name="Sone E.D."/>
            <person name="Koren S."/>
            <person name="Silverstein K.A.T."/>
            <person name="Beckman K.B."/>
            <person name="Gohl D.M."/>
        </authorList>
    </citation>
    <scope>NUCLEOTIDE SEQUENCE</scope>
    <source>
        <strain evidence="9">Duluth1</strain>
        <tissue evidence="9">Whole animal</tissue>
    </source>
</reference>
<dbReference type="GO" id="GO:0035556">
    <property type="term" value="P:intracellular signal transduction"/>
    <property type="evidence" value="ECO:0007669"/>
    <property type="project" value="InterPro"/>
</dbReference>
<dbReference type="Pfam" id="PF00211">
    <property type="entry name" value="Guanylate_cyc"/>
    <property type="match status" value="1"/>
</dbReference>
<evidence type="ECO:0000256" key="4">
    <source>
        <dbReference type="ARBA" id="ARBA00022989"/>
    </source>
</evidence>
<dbReference type="CDD" id="cd07302">
    <property type="entry name" value="CHD"/>
    <property type="match status" value="1"/>
</dbReference>
<comment type="subcellular location">
    <subcellularLocation>
        <location evidence="1">Membrane</location>
    </subcellularLocation>
</comment>
<dbReference type="InterPro" id="IPR013587">
    <property type="entry name" value="Nitrate/nitrite_sensing"/>
</dbReference>
<keyword evidence="10" id="KW-1185">Reference proteome</keyword>
<organism evidence="9 10">
    <name type="scientific">Dreissena polymorpha</name>
    <name type="common">Zebra mussel</name>
    <name type="synonym">Mytilus polymorpha</name>
    <dbReference type="NCBI Taxonomy" id="45954"/>
    <lineage>
        <taxon>Eukaryota</taxon>
        <taxon>Metazoa</taxon>
        <taxon>Spiralia</taxon>
        <taxon>Lophotrochozoa</taxon>
        <taxon>Mollusca</taxon>
        <taxon>Bivalvia</taxon>
        <taxon>Autobranchia</taxon>
        <taxon>Heteroconchia</taxon>
        <taxon>Euheterodonta</taxon>
        <taxon>Imparidentia</taxon>
        <taxon>Neoheterodontei</taxon>
        <taxon>Myida</taxon>
        <taxon>Dreissenoidea</taxon>
        <taxon>Dreissenidae</taxon>
        <taxon>Dreissena</taxon>
    </lineage>
</organism>
<feature type="domain" description="Guanylate cyclase" evidence="8">
    <location>
        <begin position="403"/>
        <end position="533"/>
    </location>
</feature>
<dbReference type="InterPro" id="IPR050401">
    <property type="entry name" value="Cyclic_nucleotide_synthase"/>
</dbReference>
<dbReference type="GO" id="GO:0001653">
    <property type="term" value="F:peptide receptor activity"/>
    <property type="evidence" value="ECO:0007669"/>
    <property type="project" value="TreeGrafter"/>
</dbReference>
<name>A0A9D4LL89_DREPO</name>
<proteinExistence type="predicted"/>
<dbReference type="GO" id="GO:0004383">
    <property type="term" value="F:guanylate cyclase activity"/>
    <property type="evidence" value="ECO:0007669"/>
    <property type="project" value="TreeGrafter"/>
</dbReference>
<dbReference type="SMART" id="SM00044">
    <property type="entry name" value="CYCc"/>
    <property type="match status" value="1"/>
</dbReference>
<keyword evidence="5 7" id="KW-0472">Membrane</keyword>
<dbReference type="InterPro" id="IPR001054">
    <property type="entry name" value="A/G_cyclase"/>
</dbReference>
<dbReference type="Proteomes" id="UP000828390">
    <property type="component" value="Unassembled WGS sequence"/>
</dbReference>
<dbReference type="GO" id="GO:0000166">
    <property type="term" value="F:nucleotide binding"/>
    <property type="evidence" value="ECO:0007669"/>
    <property type="project" value="UniProtKB-KW"/>
</dbReference>
<dbReference type="PANTHER" id="PTHR11920:SF335">
    <property type="entry name" value="GUANYLATE CYCLASE"/>
    <property type="match status" value="1"/>
</dbReference>
<keyword evidence="4 7" id="KW-1133">Transmembrane helix</keyword>
<feature type="transmembrane region" description="Helical" evidence="7">
    <location>
        <begin position="328"/>
        <end position="349"/>
    </location>
</feature>
<dbReference type="EMBL" id="JAIWYP010000003">
    <property type="protein sequence ID" value="KAH3858866.1"/>
    <property type="molecule type" value="Genomic_DNA"/>
</dbReference>
<dbReference type="InterPro" id="IPR029787">
    <property type="entry name" value="Nucleotide_cyclase"/>
</dbReference>
<evidence type="ECO:0000259" key="8">
    <source>
        <dbReference type="PROSITE" id="PS50125"/>
    </source>
</evidence>
<evidence type="ECO:0000256" key="1">
    <source>
        <dbReference type="ARBA" id="ARBA00004370"/>
    </source>
</evidence>
<dbReference type="SUPFAM" id="SSF55073">
    <property type="entry name" value="Nucleotide cyclase"/>
    <property type="match status" value="1"/>
</dbReference>
<dbReference type="PANTHER" id="PTHR11920">
    <property type="entry name" value="GUANYLYL CYCLASE"/>
    <property type="match status" value="1"/>
</dbReference>
<evidence type="ECO:0000256" key="5">
    <source>
        <dbReference type="ARBA" id="ARBA00023136"/>
    </source>
</evidence>
<dbReference type="Pfam" id="PF08376">
    <property type="entry name" value="NIT"/>
    <property type="match status" value="1"/>
</dbReference>
<keyword evidence="2 7" id="KW-0812">Transmembrane</keyword>
<evidence type="ECO:0000256" key="6">
    <source>
        <dbReference type="ARBA" id="ARBA00023239"/>
    </source>
</evidence>
<comment type="caution">
    <text evidence="9">The sequence shown here is derived from an EMBL/GenBank/DDBJ whole genome shotgun (WGS) entry which is preliminary data.</text>
</comment>
<dbReference type="GO" id="GO:0007168">
    <property type="term" value="P:receptor guanylyl cyclase signaling pathway"/>
    <property type="evidence" value="ECO:0007669"/>
    <property type="project" value="TreeGrafter"/>
</dbReference>
<evidence type="ECO:0000313" key="9">
    <source>
        <dbReference type="EMBL" id="KAH3858866.1"/>
    </source>
</evidence>
<evidence type="ECO:0000256" key="3">
    <source>
        <dbReference type="ARBA" id="ARBA00022741"/>
    </source>
</evidence>
<accession>A0A9D4LL89</accession>
<dbReference type="GO" id="GO:0005886">
    <property type="term" value="C:plasma membrane"/>
    <property type="evidence" value="ECO:0007669"/>
    <property type="project" value="TreeGrafter"/>
</dbReference>
<evidence type="ECO:0000313" key="10">
    <source>
        <dbReference type="Proteomes" id="UP000828390"/>
    </source>
</evidence>